<comment type="caution">
    <text evidence="1">The sequence shown here is derived from an EMBL/GenBank/DDBJ whole genome shotgun (WGS) entry which is preliminary data.</text>
</comment>
<evidence type="ECO:0000313" key="1">
    <source>
        <dbReference type="EMBL" id="GIE16859.1"/>
    </source>
</evidence>
<dbReference type="EMBL" id="BOMM01000104">
    <property type="protein sequence ID" value="GIE16859.1"/>
    <property type="molecule type" value="Genomic_DNA"/>
</dbReference>
<dbReference type="Proteomes" id="UP000598174">
    <property type="component" value="Unassembled WGS sequence"/>
</dbReference>
<reference evidence="1" key="1">
    <citation type="submission" date="2021-01" db="EMBL/GenBank/DDBJ databases">
        <title>Whole genome shotgun sequence of Actinoplanes ferrugineus NBRC 15555.</title>
        <authorList>
            <person name="Komaki H."/>
            <person name="Tamura T."/>
        </authorList>
    </citation>
    <scope>NUCLEOTIDE SEQUENCE</scope>
    <source>
        <strain evidence="1">NBRC 15555</strain>
    </source>
</reference>
<gene>
    <name evidence="1" type="ORF">Afe05nite_86990</name>
</gene>
<name>A0A919JB79_9ACTN</name>
<accession>A0A919JB79</accession>
<organism evidence="1 2">
    <name type="scientific">Paractinoplanes ferrugineus</name>
    <dbReference type="NCBI Taxonomy" id="113564"/>
    <lineage>
        <taxon>Bacteria</taxon>
        <taxon>Bacillati</taxon>
        <taxon>Actinomycetota</taxon>
        <taxon>Actinomycetes</taxon>
        <taxon>Micromonosporales</taxon>
        <taxon>Micromonosporaceae</taxon>
        <taxon>Paractinoplanes</taxon>
    </lineage>
</organism>
<evidence type="ECO:0000313" key="2">
    <source>
        <dbReference type="Proteomes" id="UP000598174"/>
    </source>
</evidence>
<sequence>MARYVAWKTVIDGTEKKHRSENKTYDWLRQWAADQADGAKVEVFVQEQYSQTWHVFERHVVRSGVLEEF</sequence>
<proteinExistence type="predicted"/>
<keyword evidence="2" id="KW-1185">Reference proteome</keyword>
<dbReference type="RefSeq" id="WP_203823183.1">
    <property type="nucleotide sequence ID" value="NZ_BAAABP010000005.1"/>
</dbReference>
<dbReference type="AlphaFoldDB" id="A0A919JB79"/>
<protein>
    <submittedName>
        <fullName evidence="1">Uncharacterized protein</fullName>
    </submittedName>
</protein>